<evidence type="ECO:0000313" key="8">
    <source>
        <dbReference type="Proteomes" id="UP000515159"/>
    </source>
</evidence>
<sequence>MALQQYPAFLVLCSFLAFRALGGVVGRLPLPQHVARDETRAWRWRNLSVSLVHSLLTGAWALACVFQTSEILTDVADGYSGSAHLLICLTSGYFILDTVDIILSGQSKASWEFLLHHILVAPPFLYAAFTRHYLAGGVISLFVEVNSVFLHTRLLLKLSNAQDSVFYRVNKYTNLLTFVCFRLGAQLYLTNFLMHKILQQQQAGALLLTYSSLVDWLILVSLCSVDIMILIYLYRLVRADFLPWFKDHLKQNSNSHRYSKKFLSD</sequence>
<accession>A0A6P8P3P4</accession>
<dbReference type="InterPro" id="IPR006634">
    <property type="entry name" value="TLC-dom"/>
</dbReference>
<dbReference type="GO" id="GO:0097035">
    <property type="term" value="P:regulation of membrane lipid distribution"/>
    <property type="evidence" value="ECO:0007669"/>
    <property type="project" value="TreeGrafter"/>
</dbReference>
<dbReference type="PROSITE" id="PS50922">
    <property type="entry name" value="TLC"/>
    <property type="match status" value="1"/>
</dbReference>
<evidence type="ECO:0000256" key="1">
    <source>
        <dbReference type="ARBA" id="ARBA00004141"/>
    </source>
</evidence>
<dbReference type="GO" id="GO:0055091">
    <property type="term" value="P:phospholipid homeostasis"/>
    <property type="evidence" value="ECO:0007669"/>
    <property type="project" value="TreeGrafter"/>
</dbReference>
<dbReference type="InterPro" id="IPR050846">
    <property type="entry name" value="TLCD"/>
</dbReference>
<dbReference type="OrthoDB" id="10266980at2759"/>
<evidence type="ECO:0000259" key="7">
    <source>
        <dbReference type="PROSITE" id="PS50922"/>
    </source>
</evidence>
<evidence type="ECO:0000256" key="6">
    <source>
        <dbReference type="SAM" id="Phobius"/>
    </source>
</evidence>
<evidence type="ECO:0000313" key="9">
    <source>
        <dbReference type="RefSeq" id="XP_033778179.1"/>
    </source>
</evidence>
<organism evidence="8 9">
    <name type="scientific">Geotrypetes seraphini</name>
    <name type="common">Gaboon caecilian</name>
    <name type="synonym">Caecilia seraphini</name>
    <dbReference type="NCBI Taxonomy" id="260995"/>
    <lineage>
        <taxon>Eukaryota</taxon>
        <taxon>Metazoa</taxon>
        <taxon>Chordata</taxon>
        <taxon>Craniata</taxon>
        <taxon>Vertebrata</taxon>
        <taxon>Euteleostomi</taxon>
        <taxon>Amphibia</taxon>
        <taxon>Gymnophiona</taxon>
        <taxon>Geotrypetes</taxon>
    </lineage>
</organism>
<feature type="transmembrane region" description="Helical" evidence="6">
    <location>
        <begin position="172"/>
        <end position="193"/>
    </location>
</feature>
<protein>
    <submittedName>
        <fullName evidence="9">Calfacilitin-like</fullName>
    </submittedName>
</protein>
<comment type="subcellular location">
    <subcellularLocation>
        <location evidence="1">Membrane</location>
        <topology evidence="1">Multi-pass membrane protein</topology>
    </subcellularLocation>
</comment>
<keyword evidence="2 5" id="KW-0812">Transmembrane</keyword>
<dbReference type="GO" id="GO:0007009">
    <property type="term" value="P:plasma membrane organization"/>
    <property type="evidence" value="ECO:0007669"/>
    <property type="project" value="TreeGrafter"/>
</dbReference>
<gene>
    <name evidence="9" type="primary">LOC117349170</name>
</gene>
<dbReference type="PANTHER" id="PTHR13439">
    <property type="entry name" value="CT120 PROTEIN"/>
    <property type="match status" value="1"/>
</dbReference>
<evidence type="ECO:0000256" key="2">
    <source>
        <dbReference type="ARBA" id="ARBA00022692"/>
    </source>
</evidence>
<feature type="transmembrane region" description="Helical" evidence="6">
    <location>
        <begin position="46"/>
        <end position="66"/>
    </location>
</feature>
<dbReference type="GO" id="GO:0005886">
    <property type="term" value="C:plasma membrane"/>
    <property type="evidence" value="ECO:0007669"/>
    <property type="project" value="TreeGrafter"/>
</dbReference>
<name>A0A6P8P3P4_GEOSA</name>
<proteinExistence type="predicted"/>
<keyword evidence="8" id="KW-1185">Reference proteome</keyword>
<dbReference type="Pfam" id="PF03798">
    <property type="entry name" value="TRAM_LAG1_CLN8"/>
    <property type="match status" value="1"/>
</dbReference>
<evidence type="ECO:0000256" key="5">
    <source>
        <dbReference type="PROSITE-ProRule" id="PRU00205"/>
    </source>
</evidence>
<dbReference type="AlphaFoldDB" id="A0A6P8P3P4"/>
<dbReference type="Proteomes" id="UP000515159">
    <property type="component" value="Chromosome 15"/>
</dbReference>
<dbReference type="KEGG" id="gsh:117349170"/>
<evidence type="ECO:0000256" key="3">
    <source>
        <dbReference type="ARBA" id="ARBA00022989"/>
    </source>
</evidence>
<dbReference type="GeneID" id="117349170"/>
<dbReference type="InParanoid" id="A0A6P8P3P4"/>
<keyword evidence="3 6" id="KW-1133">Transmembrane helix</keyword>
<reference evidence="9" key="1">
    <citation type="submission" date="2025-08" db="UniProtKB">
        <authorList>
            <consortium name="RefSeq"/>
        </authorList>
    </citation>
    <scope>IDENTIFICATION</scope>
</reference>
<dbReference type="RefSeq" id="XP_033778179.1">
    <property type="nucleotide sequence ID" value="XM_033922288.1"/>
</dbReference>
<dbReference type="PANTHER" id="PTHR13439:SF5">
    <property type="entry name" value="TLC DOMAIN-CONTAINING PROTEIN 1"/>
    <property type="match status" value="1"/>
</dbReference>
<dbReference type="SMART" id="SM00724">
    <property type="entry name" value="TLC"/>
    <property type="match status" value="1"/>
</dbReference>
<keyword evidence="4 5" id="KW-0472">Membrane</keyword>
<feature type="transmembrane region" description="Helical" evidence="6">
    <location>
        <begin position="213"/>
        <end position="234"/>
    </location>
</feature>
<feature type="transmembrane region" description="Helical" evidence="6">
    <location>
        <begin position="132"/>
        <end position="151"/>
    </location>
</feature>
<dbReference type="GO" id="GO:0071709">
    <property type="term" value="P:membrane assembly"/>
    <property type="evidence" value="ECO:0007669"/>
    <property type="project" value="TreeGrafter"/>
</dbReference>
<evidence type="ECO:0000256" key="4">
    <source>
        <dbReference type="ARBA" id="ARBA00023136"/>
    </source>
</evidence>
<feature type="domain" description="TLC" evidence="7">
    <location>
        <begin position="39"/>
        <end position="245"/>
    </location>
</feature>
<dbReference type="FunCoup" id="A0A6P8P3P4">
    <property type="interactions" value="603"/>
</dbReference>